<reference evidence="2" key="1">
    <citation type="journal article" date="2021" name="IMA Fungus">
        <title>Genomic characterization of three marine fungi, including Emericellopsis atlantica sp. nov. with signatures of a generalist lifestyle and marine biomass degradation.</title>
        <authorList>
            <person name="Hagestad O.C."/>
            <person name="Hou L."/>
            <person name="Andersen J.H."/>
            <person name="Hansen E.H."/>
            <person name="Altermark B."/>
            <person name="Li C."/>
            <person name="Kuhnert E."/>
            <person name="Cox R.J."/>
            <person name="Crous P.W."/>
            <person name="Spatafora J.W."/>
            <person name="Lail K."/>
            <person name="Amirebrahimi M."/>
            <person name="Lipzen A."/>
            <person name="Pangilinan J."/>
            <person name="Andreopoulos W."/>
            <person name="Hayes R.D."/>
            <person name="Ng V."/>
            <person name="Grigoriev I.V."/>
            <person name="Jackson S.A."/>
            <person name="Sutton T.D.S."/>
            <person name="Dobson A.D.W."/>
            <person name="Rama T."/>
        </authorList>
    </citation>
    <scope>NUCLEOTIDE SEQUENCE</scope>
    <source>
        <strain evidence="2">TS7</strain>
    </source>
</reference>
<dbReference type="EMBL" id="MU251250">
    <property type="protein sequence ID" value="KAG9255573.1"/>
    <property type="molecule type" value="Genomic_DNA"/>
</dbReference>
<dbReference type="AlphaFoldDB" id="A0A9P7ZQ10"/>
<dbReference type="OrthoDB" id="206213at2759"/>
<gene>
    <name evidence="2" type="ORF">F5Z01DRAFT_548717</name>
</gene>
<dbReference type="Pfam" id="PF00293">
    <property type="entry name" value="NUDIX"/>
    <property type="match status" value="1"/>
</dbReference>
<proteinExistence type="predicted"/>
<organism evidence="2 3">
    <name type="scientific">Emericellopsis atlantica</name>
    <dbReference type="NCBI Taxonomy" id="2614577"/>
    <lineage>
        <taxon>Eukaryota</taxon>
        <taxon>Fungi</taxon>
        <taxon>Dikarya</taxon>
        <taxon>Ascomycota</taxon>
        <taxon>Pezizomycotina</taxon>
        <taxon>Sordariomycetes</taxon>
        <taxon>Hypocreomycetidae</taxon>
        <taxon>Hypocreales</taxon>
        <taxon>Bionectriaceae</taxon>
        <taxon>Emericellopsis</taxon>
    </lineage>
</organism>
<protein>
    <submittedName>
        <fullName evidence="2">NUDIX hydrolase domain-like protein</fullName>
    </submittedName>
</protein>
<dbReference type="GeneID" id="70291487"/>
<evidence type="ECO:0000313" key="2">
    <source>
        <dbReference type="EMBL" id="KAG9255573.1"/>
    </source>
</evidence>
<sequence length="324" mass="36589">MSLRTLTRISASSAARPVQRCAFATTSPAEAPLQKRAVVGSFLFRRHGDGKPRVALFKRSDKVNTYQHKYAAISGGVEAEDESTLSAALRELHEETKLTKDSLHYLCHGKPYSFIDNKFNYEWSVHPFAFQWPSSSTEPLTLGWEHEGHAWFEPSEVPESEVAAGVVESLRRVWPEGDLGRIEVLVRYCLGEAVGKQTGEDARRDPHDAFTVFRETVGEITTSDSAQWRRCVRLAAWHIWNHADRSVKAPLLTRLLPGLELIETLLEPQRAELAPQFEKLAAMALENVQPQKEMEGQGVMSEEDIQYLTQEADRFFSGLWPTPE</sequence>
<dbReference type="GO" id="GO:0016787">
    <property type="term" value="F:hydrolase activity"/>
    <property type="evidence" value="ECO:0007669"/>
    <property type="project" value="UniProtKB-KW"/>
</dbReference>
<evidence type="ECO:0000313" key="3">
    <source>
        <dbReference type="Proteomes" id="UP000887229"/>
    </source>
</evidence>
<name>A0A9P7ZQ10_9HYPO</name>
<accession>A0A9P7ZQ10</accession>
<dbReference type="PROSITE" id="PS51462">
    <property type="entry name" value="NUDIX"/>
    <property type="match status" value="1"/>
</dbReference>
<dbReference type="RefSeq" id="XP_046119497.1">
    <property type="nucleotide sequence ID" value="XM_046260584.1"/>
</dbReference>
<evidence type="ECO:0000259" key="1">
    <source>
        <dbReference type="PROSITE" id="PS51462"/>
    </source>
</evidence>
<dbReference type="InterPro" id="IPR015797">
    <property type="entry name" value="NUDIX_hydrolase-like_dom_sf"/>
</dbReference>
<keyword evidence="3" id="KW-1185">Reference proteome</keyword>
<keyword evidence="2" id="KW-0378">Hydrolase</keyword>
<dbReference type="SUPFAM" id="SSF55811">
    <property type="entry name" value="Nudix"/>
    <property type="match status" value="1"/>
</dbReference>
<dbReference type="InterPro" id="IPR000086">
    <property type="entry name" value="NUDIX_hydrolase_dom"/>
</dbReference>
<feature type="domain" description="Nudix hydrolase" evidence="1">
    <location>
        <begin position="34"/>
        <end position="175"/>
    </location>
</feature>
<dbReference type="Gene3D" id="3.90.79.10">
    <property type="entry name" value="Nucleoside Triphosphate Pyrophosphohydrolase"/>
    <property type="match status" value="1"/>
</dbReference>
<comment type="caution">
    <text evidence="2">The sequence shown here is derived from an EMBL/GenBank/DDBJ whole genome shotgun (WGS) entry which is preliminary data.</text>
</comment>
<dbReference type="Proteomes" id="UP000887229">
    <property type="component" value="Unassembled WGS sequence"/>
</dbReference>